<dbReference type="NCBIfam" id="TIGR00536">
    <property type="entry name" value="hemK_fam"/>
    <property type="match status" value="1"/>
</dbReference>
<dbReference type="CDD" id="cd02440">
    <property type="entry name" value="AdoMet_MTases"/>
    <property type="match status" value="1"/>
</dbReference>
<protein>
    <recommendedName>
        <fullName evidence="1">peptide chain release factor N(5)-glutamine methyltransferase</fullName>
        <ecNumber evidence="1">2.1.1.297</ecNumber>
    </recommendedName>
</protein>
<keyword evidence="3 8" id="KW-0808">Transferase</keyword>
<dbReference type="InterPro" id="IPR002052">
    <property type="entry name" value="DNA_methylase_N6_adenine_CS"/>
</dbReference>
<evidence type="ECO:0000259" key="7">
    <source>
        <dbReference type="Pfam" id="PF17827"/>
    </source>
</evidence>
<evidence type="ECO:0000256" key="5">
    <source>
        <dbReference type="ARBA" id="ARBA00048391"/>
    </source>
</evidence>
<dbReference type="EMBL" id="CP049075">
    <property type="protein sequence ID" value="QLI05649.1"/>
    <property type="molecule type" value="Genomic_DNA"/>
</dbReference>
<dbReference type="InterPro" id="IPR040758">
    <property type="entry name" value="PrmC_N"/>
</dbReference>
<dbReference type="Proteomes" id="UP000509414">
    <property type="component" value="Chromosome"/>
</dbReference>
<proteinExistence type="predicted"/>
<dbReference type="RefSeq" id="WP_179974844.1">
    <property type="nucleotide sequence ID" value="NZ_CP049075.1"/>
</dbReference>
<evidence type="ECO:0000313" key="8">
    <source>
        <dbReference type="EMBL" id="QLI05649.1"/>
    </source>
</evidence>
<accession>A0A7H9CLH3</accession>
<dbReference type="PANTHER" id="PTHR18895:SF74">
    <property type="entry name" value="MTRF1L RELEASE FACTOR GLUTAMINE METHYLTRANSFERASE"/>
    <property type="match status" value="1"/>
</dbReference>
<dbReference type="InterPro" id="IPR019874">
    <property type="entry name" value="RF_methyltr_PrmC"/>
</dbReference>
<name>A0A7H9CLH3_9BACT</name>
<keyword evidence="4" id="KW-0949">S-adenosyl-L-methionine</keyword>
<keyword evidence="9" id="KW-1185">Reference proteome</keyword>
<reference evidence="8 9" key="1">
    <citation type="submission" date="2020-02" db="EMBL/GenBank/DDBJ databases">
        <title>Complete genome sequence of the novel Campylobacter species Candidatus Campylobacter infans.</title>
        <authorList>
            <person name="Duim B."/>
            <person name="Zomer A."/>
            <person name="van der Graaf L."/>
            <person name="Wagenaar J."/>
        </authorList>
    </citation>
    <scope>NUCLEOTIDE SEQUENCE [LARGE SCALE GENOMIC DNA]</scope>
    <source>
        <strain evidence="8 9">19S00001</strain>
    </source>
</reference>
<evidence type="ECO:0000256" key="4">
    <source>
        <dbReference type="ARBA" id="ARBA00022691"/>
    </source>
</evidence>
<dbReference type="Pfam" id="PF05175">
    <property type="entry name" value="MTS"/>
    <property type="match status" value="1"/>
</dbReference>
<dbReference type="Pfam" id="PF17827">
    <property type="entry name" value="PrmC_N"/>
    <property type="match status" value="1"/>
</dbReference>
<evidence type="ECO:0000256" key="1">
    <source>
        <dbReference type="ARBA" id="ARBA00012771"/>
    </source>
</evidence>
<keyword evidence="2 8" id="KW-0489">Methyltransferase</keyword>
<evidence type="ECO:0000256" key="2">
    <source>
        <dbReference type="ARBA" id="ARBA00022603"/>
    </source>
</evidence>
<evidence type="ECO:0000256" key="3">
    <source>
        <dbReference type="ARBA" id="ARBA00022679"/>
    </source>
</evidence>
<organism evidence="8 9">
    <name type="scientific">Candidatus Campylobacter infans</name>
    <dbReference type="NCBI Taxonomy" id="2561898"/>
    <lineage>
        <taxon>Bacteria</taxon>
        <taxon>Pseudomonadati</taxon>
        <taxon>Campylobacterota</taxon>
        <taxon>Epsilonproteobacteria</taxon>
        <taxon>Campylobacterales</taxon>
        <taxon>Campylobacteraceae</taxon>
        <taxon>Campylobacter</taxon>
    </lineage>
</organism>
<sequence>MKIADALRLFSTQLSPKQRRDLMCFALNISFEKLFLRLNDELSNEQKDEYLKLCERLSLGEPFEYISGVCEFLGREFMVNSSVLIPRIETEILVQKCLKIVKRQNFKNIIDIGTGSGIIAISLALSLPNTNILATDLSLKALQTAKENAKKFGVKNISFLQSDLLENFNQNADIIISNPPYIARDYPLSISVLNEPSLGLFGGIKGDEILINLIKQAKNRCKYLACEIGYDQKASMQTALKNAGFKARFYKDLAGFTRGFIAHI</sequence>
<dbReference type="Gene3D" id="1.10.8.10">
    <property type="entry name" value="DNA helicase RuvA subunit, C-terminal domain"/>
    <property type="match status" value="1"/>
</dbReference>
<feature type="domain" description="Methyltransferase small" evidence="6">
    <location>
        <begin position="99"/>
        <end position="182"/>
    </location>
</feature>
<dbReference type="PROSITE" id="PS00092">
    <property type="entry name" value="N6_MTASE"/>
    <property type="match status" value="1"/>
</dbReference>
<dbReference type="AlphaFoldDB" id="A0A7H9CLH3"/>
<gene>
    <name evidence="8" type="primary">hemK</name>
    <name evidence="8" type="ORF">CINF_1159</name>
</gene>
<feature type="domain" description="Release factor glutamine methyltransferase N-terminal" evidence="7">
    <location>
        <begin position="20"/>
        <end position="68"/>
    </location>
</feature>
<dbReference type="PANTHER" id="PTHR18895">
    <property type="entry name" value="HEMK METHYLTRANSFERASE"/>
    <property type="match status" value="1"/>
</dbReference>
<dbReference type="InterPro" id="IPR050320">
    <property type="entry name" value="N5-glutamine_MTase"/>
</dbReference>
<dbReference type="SUPFAM" id="SSF53335">
    <property type="entry name" value="S-adenosyl-L-methionine-dependent methyltransferases"/>
    <property type="match status" value="1"/>
</dbReference>
<dbReference type="GO" id="GO:0102559">
    <property type="term" value="F:peptide chain release factor N(5)-glutamine methyltransferase activity"/>
    <property type="evidence" value="ECO:0007669"/>
    <property type="project" value="UniProtKB-EC"/>
</dbReference>
<dbReference type="InterPro" id="IPR004556">
    <property type="entry name" value="HemK-like"/>
</dbReference>
<dbReference type="Gene3D" id="3.40.50.150">
    <property type="entry name" value="Vaccinia Virus protein VP39"/>
    <property type="match status" value="1"/>
</dbReference>
<dbReference type="KEGG" id="cinf:CINF_1159"/>
<evidence type="ECO:0000313" key="9">
    <source>
        <dbReference type="Proteomes" id="UP000509414"/>
    </source>
</evidence>
<dbReference type="EC" id="2.1.1.297" evidence="1"/>
<evidence type="ECO:0000259" key="6">
    <source>
        <dbReference type="Pfam" id="PF05175"/>
    </source>
</evidence>
<dbReference type="GO" id="GO:0032259">
    <property type="term" value="P:methylation"/>
    <property type="evidence" value="ECO:0007669"/>
    <property type="project" value="UniProtKB-KW"/>
</dbReference>
<dbReference type="InterPro" id="IPR007848">
    <property type="entry name" value="Small_mtfrase_dom"/>
</dbReference>
<dbReference type="NCBIfam" id="TIGR03534">
    <property type="entry name" value="RF_mod_PrmC"/>
    <property type="match status" value="1"/>
</dbReference>
<dbReference type="InterPro" id="IPR029063">
    <property type="entry name" value="SAM-dependent_MTases_sf"/>
</dbReference>
<dbReference type="GO" id="GO:0003676">
    <property type="term" value="F:nucleic acid binding"/>
    <property type="evidence" value="ECO:0007669"/>
    <property type="project" value="InterPro"/>
</dbReference>
<comment type="catalytic activity">
    <reaction evidence="5">
        <text>L-glutaminyl-[peptide chain release factor] + S-adenosyl-L-methionine = N(5)-methyl-L-glutaminyl-[peptide chain release factor] + S-adenosyl-L-homocysteine + H(+)</text>
        <dbReference type="Rhea" id="RHEA:42896"/>
        <dbReference type="Rhea" id="RHEA-COMP:10271"/>
        <dbReference type="Rhea" id="RHEA-COMP:10272"/>
        <dbReference type="ChEBI" id="CHEBI:15378"/>
        <dbReference type="ChEBI" id="CHEBI:30011"/>
        <dbReference type="ChEBI" id="CHEBI:57856"/>
        <dbReference type="ChEBI" id="CHEBI:59789"/>
        <dbReference type="ChEBI" id="CHEBI:61891"/>
        <dbReference type="EC" id="2.1.1.297"/>
    </reaction>
</comment>